<evidence type="ECO:0000256" key="2">
    <source>
        <dbReference type="ARBA" id="ARBA00022989"/>
    </source>
</evidence>
<dbReference type="InterPro" id="IPR036259">
    <property type="entry name" value="MFS_trans_sf"/>
</dbReference>
<evidence type="ECO:0000313" key="5">
    <source>
        <dbReference type="EMBL" id="SDM77643.1"/>
    </source>
</evidence>
<evidence type="ECO:0000313" key="6">
    <source>
        <dbReference type="Proteomes" id="UP000199107"/>
    </source>
</evidence>
<feature type="transmembrane region" description="Helical" evidence="4">
    <location>
        <begin position="306"/>
        <end position="323"/>
    </location>
</feature>
<accession>A0A1G9VZV0</accession>
<evidence type="ECO:0000256" key="1">
    <source>
        <dbReference type="ARBA" id="ARBA00022692"/>
    </source>
</evidence>
<dbReference type="Pfam" id="PF07690">
    <property type="entry name" value="MFS_1"/>
    <property type="match status" value="1"/>
</dbReference>
<feature type="transmembrane region" description="Helical" evidence="4">
    <location>
        <begin position="95"/>
        <end position="112"/>
    </location>
</feature>
<gene>
    <name evidence="5" type="ORF">SAMN05192555_11938</name>
</gene>
<evidence type="ECO:0000256" key="3">
    <source>
        <dbReference type="ARBA" id="ARBA00023136"/>
    </source>
</evidence>
<keyword evidence="3 4" id="KW-0472">Membrane</keyword>
<reference evidence="6" key="1">
    <citation type="submission" date="2016-10" db="EMBL/GenBank/DDBJ databases">
        <authorList>
            <person name="Varghese N."/>
            <person name="Submissions S."/>
        </authorList>
    </citation>
    <scope>NUCLEOTIDE SEQUENCE [LARGE SCALE GENOMIC DNA]</scope>
    <source>
        <strain evidence="6">AAP</strain>
    </source>
</reference>
<name>A0A1G9VZV0_9GAMM</name>
<feature type="transmembrane region" description="Helical" evidence="4">
    <location>
        <begin position="220"/>
        <end position="238"/>
    </location>
</feature>
<dbReference type="STRING" id="48727.SAMN05192555_11938"/>
<dbReference type="Proteomes" id="UP000199107">
    <property type="component" value="Unassembled WGS sequence"/>
</dbReference>
<evidence type="ECO:0000256" key="4">
    <source>
        <dbReference type="SAM" id="Phobius"/>
    </source>
</evidence>
<feature type="transmembrane region" description="Helical" evidence="4">
    <location>
        <begin position="276"/>
        <end position="294"/>
    </location>
</feature>
<proteinExistence type="predicted"/>
<protein>
    <submittedName>
        <fullName evidence="5">Major Facilitator Superfamily protein</fullName>
    </submittedName>
</protein>
<feature type="transmembrane region" description="Helical" evidence="4">
    <location>
        <begin position="344"/>
        <end position="364"/>
    </location>
</feature>
<dbReference type="EMBL" id="FNGH01000019">
    <property type="protein sequence ID" value="SDM77643.1"/>
    <property type="molecule type" value="Genomic_DNA"/>
</dbReference>
<sequence>MPTLILAIAELFGTALWFTPNAVLADLQALWRLSDADLGWLTGAVQCGFLLGTLLIGLGGLADRLDASRLFAACCLLGALSNALLPWAGGLWGAVGLRVITGMCLAGIYPVGMKLMVGWTPGKSGLGLAWLVGMLVLGTALPHGLRGLGELSAGIPWQGGIWGASLLAVAGGAMVWRLGEAPAVRQAKQHAGGPGARLAGLEAFSIDGFRRAASAYFGHMWELYTLWALLPLMLLAAAPGLDTARLALLAFALIAVGGPACWLGGALSQRYGSRRVAQLGLAGSALCCLAYPWAGPLLAPTLEGGSLLPLALFLALWSALAVIDSPQFSALSAAACPARIVGSALTLQNAIGFAISMLSLIVLIPLWQALGAWLAWLLLPGPLVGLWCLRHASLQAKPTE</sequence>
<feature type="transmembrane region" description="Helical" evidence="4">
    <location>
        <begin position="370"/>
        <end position="389"/>
    </location>
</feature>
<dbReference type="SUPFAM" id="SSF103473">
    <property type="entry name" value="MFS general substrate transporter"/>
    <property type="match status" value="1"/>
</dbReference>
<keyword evidence="6" id="KW-1185">Reference proteome</keyword>
<feature type="transmembrane region" description="Helical" evidence="4">
    <location>
        <begin position="41"/>
        <end position="58"/>
    </location>
</feature>
<feature type="transmembrane region" description="Helical" evidence="4">
    <location>
        <begin position="124"/>
        <end position="141"/>
    </location>
</feature>
<dbReference type="PANTHER" id="PTHR23521">
    <property type="entry name" value="TRANSPORTER MFS SUPERFAMILY"/>
    <property type="match status" value="1"/>
</dbReference>
<dbReference type="RefSeq" id="WP_089660489.1">
    <property type="nucleotide sequence ID" value="NZ_FNGH01000019.1"/>
</dbReference>
<organism evidence="5 6">
    <name type="scientific">Franzmannia pantelleriensis</name>
    <dbReference type="NCBI Taxonomy" id="48727"/>
    <lineage>
        <taxon>Bacteria</taxon>
        <taxon>Pseudomonadati</taxon>
        <taxon>Pseudomonadota</taxon>
        <taxon>Gammaproteobacteria</taxon>
        <taxon>Oceanospirillales</taxon>
        <taxon>Halomonadaceae</taxon>
        <taxon>Franzmannia</taxon>
    </lineage>
</organism>
<feature type="transmembrane region" description="Helical" evidence="4">
    <location>
        <begin position="70"/>
        <end position="89"/>
    </location>
</feature>
<dbReference type="CDD" id="cd06174">
    <property type="entry name" value="MFS"/>
    <property type="match status" value="1"/>
</dbReference>
<feature type="transmembrane region" description="Helical" evidence="4">
    <location>
        <begin position="244"/>
        <end position="264"/>
    </location>
</feature>
<dbReference type="PANTHER" id="PTHR23521:SF3">
    <property type="entry name" value="MFS TRANSPORTER"/>
    <property type="match status" value="1"/>
</dbReference>
<dbReference type="AlphaFoldDB" id="A0A1G9VZV0"/>
<dbReference type="OrthoDB" id="9781976at2"/>
<feature type="transmembrane region" description="Helical" evidence="4">
    <location>
        <begin position="161"/>
        <end position="179"/>
    </location>
</feature>
<dbReference type="GO" id="GO:0005886">
    <property type="term" value="C:plasma membrane"/>
    <property type="evidence" value="ECO:0007669"/>
    <property type="project" value="TreeGrafter"/>
</dbReference>
<dbReference type="GO" id="GO:0022857">
    <property type="term" value="F:transmembrane transporter activity"/>
    <property type="evidence" value="ECO:0007669"/>
    <property type="project" value="InterPro"/>
</dbReference>
<keyword evidence="1 4" id="KW-0812">Transmembrane</keyword>
<keyword evidence="2 4" id="KW-1133">Transmembrane helix</keyword>
<dbReference type="InterPro" id="IPR011701">
    <property type="entry name" value="MFS"/>
</dbReference>
<dbReference type="Gene3D" id="1.20.1250.20">
    <property type="entry name" value="MFS general substrate transporter like domains"/>
    <property type="match status" value="1"/>
</dbReference>